<evidence type="ECO:0000256" key="4">
    <source>
        <dbReference type="RuleBase" id="RU000409"/>
    </source>
</evidence>
<dbReference type="InterPro" id="IPR023393">
    <property type="entry name" value="START-like_dom_sf"/>
</dbReference>
<dbReference type="Gene3D" id="3.30.530.20">
    <property type="match status" value="1"/>
</dbReference>
<dbReference type="GO" id="GO:0009738">
    <property type="term" value="P:abscisic acid-activated signaling pathway"/>
    <property type="evidence" value="ECO:0007669"/>
    <property type="project" value="InterPro"/>
</dbReference>
<dbReference type="OrthoDB" id="1858506at2759"/>
<organism evidence="6 7">
    <name type="scientific">Pisum sativum</name>
    <name type="common">Garden pea</name>
    <name type="synonym">Lathyrus oleraceus</name>
    <dbReference type="NCBI Taxonomy" id="3888"/>
    <lineage>
        <taxon>Eukaryota</taxon>
        <taxon>Viridiplantae</taxon>
        <taxon>Streptophyta</taxon>
        <taxon>Embryophyta</taxon>
        <taxon>Tracheophyta</taxon>
        <taxon>Spermatophyta</taxon>
        <taxon>Magnoliopsida</taxon>
        <taxon>eudicotyledons</taxon>
        <taxon>Gunneridae</taxon>
        <taxon>Pentapetalae</taxon>
        <taxon>rosids</taxon>
        <taxon>fabids</taxon>
        <taxon>Fabales</taxon>
        <taxon>Fabaceae</taxon>
        <taxon>Papilionoideae</taxon>
        <taxon>50 kb inversion clade</taxon>
        <taxon>NPAAA clade</taxon>
        <taxon>Hologalegina</taxon>
        <taxon>IRL clade</taxon>
        <taxon>Fabeae</taxon>
        <taxon>Lathyrus</taxon>
    </lineage>
</organism>
<dbReference type="GO" id="GO:0005737">
    <property type="term" value="C:cytoplasm"/>
    <property type="evidence" value="ECO:0007669"/>
    <property type="project" value="TreeGrafter"/>
</dbReference>
<protein>
    <submittedName>
        <fullName evidence="6">Disease resistance response protein Pi49</fullName>
    </submittedName>
</protein>
<gene>
    <name evidence="6" type="ORF">KIW84_014353</name>
</gene>
<dbReference type="AlphaFoldDB" id="A0A9D5BMZ2"/>
<dbReference type="EMBL" id="JAMSHJ010000001">
    <property type="protein sequence ID" value="KAI5446486.1"/>
    <property type="molecule type" value="Genomic_DNA"/>
</dbReference>
<comment type="caution">
    <text evidence="6">The sequence shown here is derived from an EMBL/GenBank/DDBJ whole genome shotgun (WGS) entry which is preliminary data.</text>
</comment>
<dbReference type="Proteomes" id="UP001058974">
    <property type="component" value="Chromosome 1"/>
</dbReference>
<dbReference type="PANTHER" id="PTHR31213:SF55">
    <property type="entry name" value="STRESS-INDUCED PROTEIN SAM22"/>
    <property type="match status" value="1"/>
</dbReference>
<dbReference type="Gramene" id="Psat1g157200.1">
    <property type="protein sequence ID" value="Psat1g157200.1.cds"/>
    <property type="gene ID" value="Psat1g157200"/>
</dbReference>
<sequence length="158" mass="16775">MGVFNFEDETTSIVAPAILYKALVTDADTLTPKVIDAIKSIEIVEGNGGAGTIKKLTFVEDGETKHVLHKVDLVDEANLAYNYSIVGGVGFPDTVEKVSFEAKLSAGPNGGSVAKLSVTYFTKGDDAPSEEQLKSDKAKGDGLFKALEGYCLAHPDYN</sequence>
<evidence type="ECO:0000259" key="5">
    <source>
        <dbReference type="Pfam" id="PF00407"/>
    </source>
</evidence>
<keyword evidence="7" id="KW-1185">Reference proteome</keyword>
<keyword evidence="3 4" id="KW-0568">Pathogenesis-related protein</keyword>
<proteinExistence type="inferred from homology"/>
<evidence type="ECO:0000256" key="2">
    <source>
        <dbReference type="ARBA" id="ARBA00022821"/>
    </source>
</evidence>
<keyword evidence="2 4" id="KW-0611">Plant defense</keyword>
<dbReference type="PANTHER" id="PTHR31213">
    <property type="entry name" value="OS08G0374000 PROTEIN-RELATED"/>
    <property type="match status" value="1"/>
</dbReference>
<dbReference type="InterPro" id="IPR050279">
    <property type="entry name" value="Plant_def-hormone_signal"/>
</dbReference>
<evidence type="ECO:0000313" key="7">
    <source>
        <dbReference type="Proteomes" id="UP001058974"/>
    </source>
</evidence>
<dbReference type="GO" id="GO:0006952">
    <property type="term" value="P:defense response"/>
    <property type="evidence" value="ECO:0007669"/>
    <property type="project" value="UniProtKB-KW"/>
</dbReference>
<dbReference type="Pfam" id="PF00407">
    <property type="entry name" value="Bet_v_1"/>
    <property type="match status" value="1"/>
</dbReference>
<dbReference type="GO" id="GO:0005634">
    <property type="term" value="C:nucleus"/>
    <property type="evidence" value="ECO:0007669"/>
    <property type="project" value="TreeGrafter"/>
</dbReference>
<feature type="domain" description="Bet v I/Major latex protein" evidence="5">
    <location>
        <begin position="1"/>
        <end position="153"/>
    </location>
</feature>
<dbReference type="InterPro" id="IPR000916">
    <property type="entry name" value="Bet_v_I/MLP"/>
</dbReference>
<dbReference type="PRINTS" id="PR00634">
    <property type="entry name" value="BETALLERGEN"/>
</dbReference>
<dbReference type="FunFam" id="3.30.530.20:FF:000007">
    <property type="entry name" value="Major pollen allergen Bet v 1-A"/>
    <property type="match status" value="1"/>
</dbReference>
<dbReference type="CDD" id="cd07816">
    <property type="entry name" value="Bet_v1-like"/>
    <property type="match status" value="1"/>
</dbReference>
<dbReference type="GO" id="GO:0004864">
    <property type="term" value="F:protein phosphatase inhibitor activity"/>
    <property type="evidence" value="ECO:0007669"/>
    <property type="project" value="InterPro"/>
</dbReference>
<evidence type="ECO:0000256" key="1">
    <source>
        <dbReference type="ARBA" id="ARBA00009744"/>
    </source>
</evidence>
<dbReference type="GO" id="GO:0010427">
    <property type="term" value="F:abscisic acid binding"/>
    <property type="evidence" value="ECO:0007669"/>
    <property type="project" value="InterPro"/>
</dbReference>
<reference evidence="6 7" key="1">
    <citation type="journal article" date="2022" name="Nat. Genet.">
        <title>Improved pea reference genome and pan-genome highlight genomic features and evolutionary characteristics.</title>
        <authorList>
            <person name="Yang T."/>
            <person name="Liu R."/>
            <person name="Luo Y."/>
            <person name="Hu S."/>
            <person name="Wang D."/>
            <person name="Wang C."/>
            <person name="Pandey M.K."/>
            <person name="Ge S."/>
            <person name="Xu Q."/>
            <person name="Li N."/>
            <person name="Li G."/>
            <person name="Huang Y."/>
            <person name="Saxena R.K."/>
            <person name="Ji Y."/>
            <person name="Li M."/>
            <person name="Yan X."/>
            <person name="He Y."/>
            <person name="Liu Y."/>
            <person name="Wang X."/>
            <person name="Xiang C."/>
            <person name="Varshney R.K."/>
            <person name="Ding H."/>
            <person name="Gao S."/>
            <person name="Zong X."/>
        </authorList>
    </citation>
    <scope>NUCLEOTIDE SEQUENCE [LARGE SCALE GENOMIC DNA]</scope>
    <source>
        <strain evidence="6 7">cv. Zhongwan 6</strain>
    </source>
</reference>
<accession>A0A9D5BMZ2</accession>
<name>A0A9D5BMZ2_PEA</name>
<evidence type="ECO:0000256" key="3">
    <source>
        <dbReference type="ARBA" id="ARBA00023265"/>
    </source>
</evidence>
<dbReference type="PROSITE" id="PS00451">
    <property type="entry name" value="PATHOGENESIS_BETVI"/>
    <property type="match status" value="1"/>
</dbReference>
<dbReference type="SUPFAM" id="SSF55961">
    <property type="entry name" value="Bet v1-like"/>
    <property type="match status" value="1"/>
</dbReference>
<comment type="similarity">
    <text evidence="1 4">Belongs to the BetVI family.</text>
</comment>
<dbReference type="GO" id="GO:0038023">
    <property type="term" value="F:signaling receptor activity"/>
    <property type="evidence" value="ECO:0007669"/>
    <property type="project" value="InterPro"/>
</dbReference>
<dbReference type="Gramene" id="Psat01G0435300-T1">
    <property type="protein sequence ID" value="KAI5446486.1"/>
    <property type="gene ID" value="KIW84_014353"/>
</dbReference>
<dbReference type="InterPro" id="IPR024949">
    <property type="entry name" value="Bet_v_I_allergen"/>
</dbReference>
<evidence type="ECO:0000313" key="6">
    <source>
        <dbReference type="EMBL" id="KAI5446486.1"/>
    </source>
</evidence>